<organism evidence="1 2">
    <name type="scientific">candidate division WWE3 bacterium RIFCSPLOWO2_12_FULL_36_10</name>
    <dbReference type="NCBI Taxonomy" id="1802630"/>
    <lineage>
        <taxon>Bacteria</taxon>
        <taxon>Katanobacteria</taxon>
    </lineage>
</organism>
<name>A0A1F4VH29_UNCKA</name>
<protein>
    <submittedName>
        <fullName evidence="1">Uncharacterized protein</fullName>
    </submittedName>
</protein>
<accession>A0A1F4VH29</accession>
<sequence>MDKPLMVVLVKGGIRTRIVGFLATKRVPFAPFGDFDSAEVAYKREDYSGVIFYCGASDWPKIVPFANRLVREKVPVVVISWSILSFSGLDAPFISTSGWDGDYMKSVRQWLKTNHFVS</sequence>
<evidence type="ECO:0000313" key="1">
    <source>
        <dbReference type="EMBL" id="OGC56606.1"/>
    </source>
</evidence>
<comment type="caution">
    <text evidence="1">The sequence shown here is derived from an EMBL/GenBank/DDBJ whole genome shotgun (WGS) entry which is preliminary data.</text>
</comment>
<dbReference type="EMBL" id="MEVN01000034">
    <property type="protein sequence ID" value="OGC56606.1"/>
    <property type="molecule type" value="Genomic_DNA"/>
</dbReference>
<dbReference type="STRING" id="1802630.A3H26_01795"/>
<evidence type="ECO:0000313" key="2">
    <source>
        <dbReference type="Proteomes" id="UP000177763"/>
    </source>
</evidence>
<proteinExistence type="predicted"/>
<dbReference type="Proteomes" id="UP000177763">
    <property type="component" value="Unassembled WGS sequence"/>
</dbReference>
<reference evidence="1 2" key="1">
    <citation type="journal article" date="2016" name="Nat. Commun.">
        <title>Thousands of microbial genomes shed light on interconnected biogeochemical processes in an aquifer system.</title>
        <authorList>
            <person name="Anantharaman K."/>
            <person name="Brown C.T."/>
            <person name="Hug L.A."/>
            <person name="Sharon I."/>
            <person name="Castelle C.J."/>
            <person name="Probst A.J."/>
            <person name="Thomas B.C."/>
            <person name="Singh A."/>
            <person name="Wilkins M.J."/>
            <person name="Karaoz U."/>
            <person name="Brodie E.L."/>
            <person name="Williams K.H."/>
            <person name="Hubbard S.S."/>
            <person name="Banfield J.F."/>
        </authorList>
    </citation>
    <scope>NUCLEOTIDE SEQUENCE [LARGE SCALE GENOMIC DNA]</scope>
</reference>
<dbReference type="AlphaFoldDB" id="A0A1F4VH29"/>
<gene>
    <name evidence="1" type="ORF">A3H26_01795</name>
</gene>